<organism evidence="2 3">
    <name type="scientific">Aquisalibacillus elongatus</name>
    <dbReference type="NCBI Taxonomy" id="485577"/>
    <lineage>
        <taxon>Bacteria</taxon>
        <taxon>Bacillati</taxon>
        <taxon>Bacillota</taxon>
        <taxon>Bacilli</taxon>
        <taxon>Bacillales</taxon>
        <taxon>Bacillaceae</taxon>
        <taxon>Aquisalibacillus</taxon>
    </lineage>
</organism>
<dbReference type="RefSeq" id="WP_170158551.1">
    <property type="nucleotide sequence ID" value="NZ_RKRF01000010.1"/>
</dbReference>
<sequence>MKRLTQIFILVGLILVTGCGSSQSDGSMPDEHEDLNTFEGYVADLDENRVLVTENRLSKPFHEMKFETVNQEAGSAVYFNLDDVDDQMRESLMFGEKLKVKTGAIAESYPGQGKAFDIIREIDEPNDLLFIHGDYENIAYIHHLKDGKTLRIMAYTVEGDPTFEVIKPNEDHFNVYMDNTQDGFSSEKEVKSVTCQSIEESFQEQQVHINLTECSDESGMIPILSAPVDQVILPEQQYRQVTINIDGTTEYETTEQDQITDMINSIEQGKKTSVVAMTLPKPEGKITFHGELTNVTYDLYKDGSIIAHNVYIQSNIVVE</sequence>
<reference evidence="2 3" key="1">
    <citation type="submission" date="2018-11" db="EMBL/GenBank/DDBJ databases">
        <title>Genomic Encyclopedia of Type Strains, Phase IV (KMG-IV): sequencing the most valuable type-strain genomes for metagenomic binning, comparative biology and taxonomic classification.</title>
        <authorList>
            <person name="Goeker M."/>
        </authorList>
    </citation>
    <scope>NUCLEOTIDE SEQUENCE [LARGE SCALE GENOMIC DNA]</scope>
    <source>
        <strain evidence="2 3">DSM 18090</strain>
    </source>
</reference>
<dbReference type="EMBL" id="RKRF01000010">
    <property type="protein sequence ID" value="RPF52144.1"/>
    <property type="molecule type" value="Genomic_DNA"/>
</dbReference>
<dbReference type="InterPro" id="IPR021598">
    <property type="entry name" value="DUF3221"/>
</dbReference>
<evidence type="ECO:0000313" key="2">
    <source>
        <dbReference type="EMBL" id="RPF52144.1"/>
    </source>
</evidence>
<proteinExistence type="predicted"/>
<evidence type="ECO:0000313" key="3">
    <source>
        <dbReference type="Proteomes" id="UP000276443"/>
    </source>
</evidence>
<gene>
    <name evidence="2" type="ORF">EDC24_2134</name>
</gene>
<dbReference type="InterPro" id="IPR025372">
    <property type="entry name" value="DUF4362"/>
</dbReference>
<dbReference type="Proteomes" id="UP000276443">
    <property type="component" value="Unassembled WGS sequence"/>
</dbReference>
<feature type="signal peptide" evidence="1">
    <location>
        <begin position="1"/>
        <end position="24"/>
    </location>
</feature>
<keyword evidence="1" id="KW-0732">Signal</keyword>
<name>A0A3N5B416_9BACI</name>
<evidence type="ECO:0000256" key="1">
    <source>
        <dbReference type="SAM" id="SignalP"/>
    </source>
</evidence>
<dbReference type="PROSITE" id="PS51257">
    <property type="entry name" value="PROKAR_LIPOPROTEIN"/>
    <property type="match status" value="1"/>
</dbReference>
<accession>A0A3N5B416</accession>
<dbReference type="Pfam" id="PF11518">
    <property type="entry name" value="DUF3221"/>
    <property type="match status" value="1"/>
</dbReference>
<dbReference type="Pfam" id="PF14275">
    <property type="entry name" value="DUF4362"/>
    <property type="match status" value="1"/>
</dbReference>
<feature type="chain" id="PRO_5018025088" evidence="1">
    <location>
        <begin position="25"/>
        <end position="319"/>
    </location>
</feature>
<keyword evidence="3" id="KW-1185">Reference proteome</keyword>
<comment type="caution">
    <text evidence="2">The sequence shown here is derived from an EMBL/GenBank/DDBJ whole genome shotgun (WGS) entry which is preliminary data.</text>
</comment>
<protein>
    <submittedName>
        <fullName evidence="2">Uncharacterized protein DUF3221</fullName>
    </submittedName>
</protein>
<dbReference type="AlphaFoldDB" id="A0A3N5B416"/>